<evidence type="ECO:0000313" key="7">
    <source>
        <dbReference type="Proteomes" id="UP000658997"/>
    </source>
</evidence>
<dbReference type="GO" id="GO:0016887">
    <property type="term" value="F:ATP hydrolysis activity"/>
    <property type="evidence" value="ECO:0007669"/>
    <property type="project" value="InterPro"/>
</dbReference>
<dbReference type="InterPro" id="IPR037198">
    <property type="entry name" value="MutL_C_sf"/>
</dbReference>
<feature type="domain" description="MutL C-terminal dimerisation" evidence="3">
    <location>
        <begin position="605"/>
        <end position="799"/>
    </location>
</feature>
<dbReference type="GO" id="GO:0032300">
    <property type="term" value="C:mismatch repair complex"/>
    <property type="evidence" value="ECO:0007669"/>
    <property type="project" value="InterPro"/>
</dbReference>
<dbReference type="PANTHER" id="PTHR10073">
    <property type="entry name" value="DNA MISMATCH REPAIR PROTEIN MLH, PMS, MUTL"/>
    <property type="match status" value="1"/>
</dbReference>
<sequence length="855" mass="93047">MDAIEKLPERTAASIQASLLAVKVEDVCRILFRHALQSNYKLFRNSAGKISLSVDYATWTITLSHQIDPGSQLSSHSSFEATEIEQDELSLLSHLGLVHITLTSSSGTEARIWQEGRRILSELPSTPLVAPPSSSGDASTRGVTISVRDVFHAMPVRRRLILSEAQRKSRMDSLAHCLRELSLLTPEATFKASVQNAAPSDGSLPAFKDLLRLPRAKSLLHRCRAALGANDLDSNRMQTISQERAFAAVKIRVDGFICPALTAHVPQIIFLQGRIWPGSNIRSGLEHSDRDSAVFASLLSTFQLGWTDEVASRRARHHLLSPDLYRKVNQRILAVPESGRERRVPPNFAFVLRITLTKGAQAMAQPEGAPALDAASFEATLLDAISNGTPETDDTGSETSRKRKRSSRSSTASEAQCSTPAVSPIKTRPATSSLATESRSQGGEAPDGMVEWCDPVNGRLFHVDLRTGHSIPVNPSSPTKRTAASPRVSAVRQGLIVDCLSLRRGVGLSVSKGGAQTIPVGDSDEEFDDPSLDAALASIPSPSRAAMVDVSRQSRFFDSRRPESSSGVRPLRNDQDVDLDEAAQGLAATELELAISRSDLQDAQVLDQVDGKFILCTTSPSPISENWEPVLFCIDQHAADERCRLERLLHDYVKGCKEGTAAHALPATLTLAITVKQYELITSNAGNKEGLAKLGWVIQKAVMVHAELGHAQVDLRGVPYVLRERTLTDKGRVKDQGLLHSVFVACLDELATSPSPSAKAMVGKRGSDWLTASRTIPTALMDIIKSTACRSAIMFNDPLSQEASERLARRLAECRFPFQCAHGRPSLVPLCEIKTRQQRAGDAEDVISYNEIMQC</sequence>
<proteinExistence type="inferred from homology"/>
<dbReference type="AlphaFoldDB" id="A0A1K0H9K7"/>
<reference evidence="6" key="2">
    <citation type="submission" date="2016-04" db="EMBL/GenBank/DDBJ databases">
        <authorList>
            <person name="Guldener U."/>
            <person name="Guldener U."/>
        </authorList>
    </citation>
    <scope>NUCLEOTIDE SEQUENCE [LARGE SCALE GENOMIC DNA]</scope>
    <source>
        <strain evidence="6">UB2112</strain>
    </source>
</reference>
<keyword evidence="7" id="KW-1185">Reference proteome</keyword>
<evidence type="ECO:0000313" key="5">
    <source>
        <dbReference type="EMBL" id="SYW74934.1"/>
    </source>
</evidence>
<dbReference type="GO" id="GO:0005524">
    <property type="term" value="F:ATP binding"/>
    <property type="evidence" value="ECO:0007669"/>
    <property type="project" value="InterPro"/>
</dbReference>
<reference evidence="5" key="3">
    <citation type="submission" date="2018-08" db="EMBL/GenBank/DDBJ databases">
        <authorList>
            <person name="Guldener U."/>
        </authorList>
    </citation>
    <scope>NUCLEOTIDE SEQUENCE</scope>
    <source>
        <strain evidence="5">UB2</strain>
    </source>
</reference>
<dbReference type="InterPro" id="IPR014790">
    <property type="entry name" value="MutL_C"/>
</dbReference>
<dbReference type="Proteomes" id="UP000179920">
    <property type="component" value="Chromosome X"/>
</dbReference>
<dbReference type="GO" id="GO:0006298">
    <property type="term" value="P:mismatch repair"/>
    <property type="evidence" value="ECO:0007669"/>
    <property type="project" value="InterPro"/>
</dbReference>
<dbReference type="PANTHER" id="PTHR10073:SF47">
    <property type="entry name" value="DNA MISMATCH REPAIR PROTEIN MLH3"/>
    <property type="match status" value="1"/>
</dbReference>
<protein>
    <submittedName>
        <fullName evidence="5">Related to MLH3 - insertion and deletion mismatch repair protein</fullName>
    </submittedName>
    <submittedName>
        <fullName evidence="4">Related to MLH3-insertion and deletion mismatch repair protein</fullName>
    </submittedName>
</protein>
<gene>
    <name evidence="5" type="ORF">UBRO2_00344</name>
    <name evidence="4" type="ORF">UBRO_05356</name>
</gene>
<feature type="compositionally biased region" description="Polar residues" evidence="2">
    <location>
        <begin position="429"/>
        <end position="441"/>
    </location>
</feature>
<dbReference type="SMART" id="SM00853">
    <property type="entry name" value="MutL_C"/>
    <property type="match status" value="1"/>
</dbReference>
<organism evidence="4 6">
    <name type="scientific">Ustilago bromivora</name>
    <dbReference type="NCBI Taxonomy" id="307758"/>
    <lineage>
        <taxon>Eukaryota</taxon>
        <taxon>Fungi</taxon>
        <taxon>Dikarya</taxon>
        <taxon>Basidiomycota</taxon>
        <taxon>Ustilaginomycotina</taxon>
        <taxon>Ustilaginomycetes</taxon>
        <taxon>Ustilaginales</taxon>
        <taxon>Ustilaginaceae</taxon>
        <taxon>Ustilago</taxon>
    </lineage>
</organism>
<evidence type="ECO:0000313" key="4">
    <source>
        <dbReference type="EMBL" id="SAM83332.1"/>
    </source>
</evidence>
<dbReference type="GO" id="GO:0140664">
    <property type="term" value="F:ATP-dependent DNA damage sensor activity"/>
    <property type="evidence" value="ECO:0007669"/>
    <property type="project" value="InterPro"/>
</dbReference>
<feature type="region of interest" description="Disordered" evidence="2">
    <location>
        <begin position="385"/>
        <end position="451"/>
    </location>
</feature>
<dbReference type="EMBL" id="LT558126">
    <property type="protein sequence ID" value="SAM83332.1"/>
    <property type="molecule type" value="Genomic_DNA"/>
</dbReference>
<dbReference type="Gene3D" id="3.30.1540.20">
    <property type="entry name" value="MutL, C-terminal domain, dimerisation subdomain"/>
    <property type="match status" value="1"/>
</dbReference>
<dbReference type="InterPro" id="IPR038973">
    <property type="entry name" value="MutL/Mlh/Pms-like"/>
</dbReference>
<evidence type="ECO:0000256" key="2">
    <source>
        <dbReference type="SAM" id="MobiDB-lite"/>
    </source>
</evidence>
<evidence type="ECO:0000313" key="6">
    <source>
        <dbReference type="Proteomes" id="UP000179920"/>
    </source>
</evidence>
<dbReference type="Proteomes" id="UP000658997">
    <property type="component" value="Unassembled WGS sequence"/>
</dbReference>
<reference evidence="4" key="1">
    <citation type="submission" date="2016-04" db="EMBL/GenBank/DDBJ databases">
        <authorList>
            <person name="Evans L.H."/>
            <person name="Alamgir A."/>
            <person name="Owens N."/>
            <person name="Weber N.D."/>
            <person name="Virtaneva K."/>
            <person name="Barbian K."/>
            <person name="Babar A."/>
            <person name="Rosenke K."/>
        </authorList>
    </citation>
    <scope>NUCLEOTIDE SEQUENCE</scope>
    <source>
        <strain evidence="4">UB2112</strain>
    </source>
</reference>
<dbReference type="InterPro" id="IPR036890">
    <property type="entry name" value="HATPase_C_sf"/>
</dbReference>
<evidence type="ECO:0000259" key="3">
    <source>
        <dbReference type="SMART" id="SM00853"/>
    </source>
</evidence>
<dbReference type="Gene3D" id="3.30.1370.100">
    <property type="entry name" value="MutL, C-terminal domain, regulatory subdomain"/>
    <property type="match status" value="1"/>
</dbReference>
<accession>A0A1K0H9K7</accession>
<comment type="similarity">
    <text evidence="1">Belongs to the DNA mismatch repair MutL/HexB family.</text>
</comment>
<evidence type="ECO:0000256" key="1">
    <source>
        <dbReference type="ARBA" id="ARBA00006082"/>
    </source>
</evidence>
<dbReference type="OrthoDB" id="429932at2759"/>
<dbReference type="Gene3D" id="3.30.565.10">
    <property type="entry name" value="Histidine kinase-like ATPase, C-terminal domain"/>
    <property type="match status" value="1"/>
</dbReference>
<dbReference type="SUPFAM" id="SSF118116">
    <property type="entry name" value="DNA mismatch repair protein MutL"/>
    <property type="match status" value="1"/>
</dbReference>
<dbReference type="InterPro" id="IPR042121">
    <property type="entry name" value="MutL_C_regsub"/>
</dbReference>
<name>A0A1K0H9K7_9BASI</name>
<dbReference type="EMBL" id="ULHB01000003">
    <property type="protein sequence ID" value="SYW74934.1"/>
    <property type="molecule type" value="Genomic_DNA"/>
</dbReference>
<dbReference type="InterPro" id="IPR042120">
    <property type="entry name" value="MutL_C_dimsub"/>
</dbReference>